<keyword evidence="2" id="KW-1185">Reference proteome</keyword>
<sequence length="142" mass="14821">MSLLALTAFAAAATASVPVHSVALDHRGGTYKVDYRAAVETRARTIGMSAGTRPSTQRCIMTATVSVDRIIADGGHELHARVPGEKTFTRNLPGDCRGRAEQLTALVEDRQPAIGAHLAAAAASDRQHALAAIDAAHNLASN</sequence>
<accession>A0A7X4K8D7</accession>
<reference evidence="1 2" key="1">
    <citation type="submission" date="2019-12" db="EMBL/GenBank/DDBJ databases">
        <authorList>
            <person name="Feng G."/>
            <person name="Zhu H."/>
        </authorList>
    </citation>
    <scope>NUCLEOTIDE SEQUENCE [LARGE SCALE GENOMIC DNA]</scope>
    <source>
        <strain evidence="1 2">FGD1</strain>
    </source>
</reference>
<organism evidence="1 2">
    <name type="scientific">Novosphingobium silvae</name>
    <dbReference type="NCBI Taxonomy" id="2692619"/>
    <lineage>
        <taxon>Bacteria</taxon>
        <taxon>Pseudomonadati</taxon>
        <taxon>Pseudomonadota</taxon>
        <taxon>Alphaproteobacteria</taxon>
        <taxon>Sphingomonadales</taxon>
        <taxon>Sphingomonadaceae</taxon>
        <taxon>Novosphingobium</taxon>
    </lineage>
</organism>
<dbReference type="EMBL" id="WVTD01000011">
    <property type="protein sequence ID" value="MYL98962.1"/>
    <property type="molecule type" value="Genomic_DNA"/>
</dbReference>
<dbReference type="RefSeq" id="WP_160986598.1">
    <property type="nucleotide sequence ID" value="NZ_WVTD01000011.1"/>
</dbReference>
<protein>
    <submittedName>
        <fullName evidence="1">Uncharacterized protein</fullName>
    </submittedName>
</protein>
<evidence type="ECO:0000313" key="2">
    <source>
        <dbReference type="Proteomes" id="UP000465810"/>
    </source>
</evidence>
<proteinExistence type="predicted"/>
<comment type="caution">
    <text evidence="1">The sequence shown here is derived from an EMBL/GenBank/DDBJ whole genome shotgun (WGS) entry which is preliminary data.</text>
</comment>
<dbReference type="AlphaFoldDB" id="A0A7X4K8D7"/>
<dbReference type="Proteomes" id="UP000465810">
    <property type="component" value="Unassembled WGS sequence"/>
</dbReference>
<gene>
    <name evidence="1" type="ORF">GR702_14435</name>
</gene>
<name>A0A7X4K8D7_9SPHN</name>
<evidence type="ECO:0000313" key="1">
    <source>
        <dbReference type="EMBL" id="MYL98962.1"/>
    </source>
</evidence>